<proteinExistence type="predicted"/>
<evidence type="ECO:0000313" key="2">
    <source>
        <dbReference type="EMBL" id="MDN3493814.1"/>
    </source>
</evidence>
<feature type="chain" id="PRO_5045054894" description="Peptidylprolyl isomerase" evidence="1">
    <location>
        <begin position="24"/>
        <end position="113"/>
    </location>
</feature>
<evidence type="ECO:0000256" key="1">
    <source>
        <dbReference type="SAM" id="SignalP"/>
    </source>
</evidence>
<dbReference type="EMBL" id="JASDDK010000006">
    <property type="protein sequence ID" value="MDN3493814.1"/>
    <property type="molecule type" value="Genomic_DNA"/>
</dbReference>
<evidence type="ECO:0008006" key="4">
    <source>
        <dbReference type="Google" id="ProtNLM"/>
    </source>
</evidence>
<protein>
    <recommendedName>
        <fullName evidence="4">Peptidylprolyl isomerase</fullName>
    </recommendedName>
</protein>
<comment type="caution">
    <text evidence="2">The sequence shown here is derived from an EMBL/GenBank/DDBJ whole genome shotgun (WGS) entry which is preliminary data.</text>
</comment>
<keyword evidence="1" id="KW-0732">Signal</keyword>
<accession>A0ABT7ZXV0</accession>
<name>A0ABT7ZXV0_9FLAO</name>
<reference evidence="2 3" key="1">
    <citation type="journal article" date="2023" name="Int. J. Syst. Evol. Microbiol.">
        <title>Winogradskyella bathintestinalis sp. nov., isolated from the intestine of the deep-sea loosejaw dragonfish, Malacosteus niger.</title>
        <authorList>
            <person name="Uniacke-Lowe S."/>
            <person name="Johnson C.N."/>
            <person name="Stanton C."/>
            <person name="Hill C."/>
            <person name="Ross P."/>
        </authorList>
    </citation>
    <scope>NUCLEOTIDE SEQUENCE [LARGE SCALE GENOMIC DNA]</scope>
    <source>
        <strain evidence="2 3">APC 3343</strain>
    </source>
</reference>
<evidence type="ECO:0000313" key="3">
    <source>
        <dbReference type="Proteomes" id="UP001231197"/>
    </source>
</evidence>
<dbReference type="RefSeq" id="WP_290207493.1">
    <property type="nucleotide sequence ID" value="NZ_JASDDK010000006.1"/>
</dbReference>
<feature type="signal peptide" evidence="1">
    <location>
        <begin position="1"/>
        <end position="23"/>
    </location>
</feature>
<sequence>MKKVITVCLFTFALFLSHQSVVAQNSKLDAKKEINAEASTKTEALRKYVKFDNNQRDEIYIAFRTYGQEMVSSNNKSISKEEVTKYKNRLDDKIKSILNDDQYARYKAYLSEN</sequence>
<organism evidence="2 3">
    <name type="scientific">Winogradskyella bathintestinalis</name>
    <dbReference type="NCBI Taxonomy" id="3035208"/>
    <lineage>
        <taxon>Bacteria</taxon>
        <taxon>Pseudomonadati</taxon>
        <taxon>Bacteroidota</taxon>
        <taxon>Flavobacteriia</taxon>
        <taxon>Flavobacteriales</taxon>
        <taxon>Flavobacteriaceae</taxon>
        <taxon>Winogradskyella</taxon>
    </lineage>
</organism>
<dbReference type="Proteomes" id="UP001231197">
    <property type="component" value="Unassembled WGS sequence"/>
</dbReference>
<keyword evidence="3" id="KW-1185">Reference proteome</keyword>
<gene>
    <name evidence="2" type="ORF">QMA06_13895</name>
</gene>